<keyword evidence="1" id="KW-0732">Signal</keyword>
<accession>A0ABP3PJJ0</accession>
<gene>
    <name evidence="2" type="ORF">GCM10008942_16810</name>
</gene>
<dbReference type="Proteomes" id="UP001499951">
    <property type="component" value="Unassembled WGS sequence"/>
</dbReference>
<dbReference type="InterPro" id="IPR021109">
    <property type="entry name" value="Peptidase_aspartic_dom_sf"/>
</dbReference>
<keyword evidence="3" id="KW-1185">Reference proteome</keyword>
<evidence type="ECO:0000313" key="3">
    <source>
        <dbReference type="Proteomes" id="UP001499951"/>
    </source>
</evidence>
<dbReference type="RefSeq" id="WP_166929804.1">
    <property type="nucleotide sequence ID" value="NZ_BAAADD010000004.1"/>
</dbReference>
<dbReference type="EMBL" id="BAAADD010000004">
    <property type="protein sequence ID" value="GAA0568822.1"/>
    <property type="molecule type" value="Genomic_DNA"/>
</dbReference>
<feature type="signal peptide" evidence="1">
    <location>
        <begin position="1"/>
        <end position="24"/>
    </location>
</feature>
<comment type="caution">
    <text evidence="2">The sequence shown here is derived from an EMBL/GenBank/DDBJ whole genome shotgun (WGS) entry which is preliminary data.</text>
</comment>
<sequence length="330" mass="35901">MVIGRGAAAGLLLGLAIAFVSASAADDTTCPPLRGVVLHPKPSDHGFTLTIGIAGSNRTFLLDLGHAYSKLDEKVAAELKLPFKRAPFVVKDGKSSFEKTVTVPTIRLGAVERGESTILAGPPAENWGAVDGIAGMNMFAGFDVELDLAHNRIGLYLPRDCKFQPFWPADVFGVADLKAEPTGRIVLPMELDGVRIEADMRMRGPRSKMARAAARALFQDFDANRLSQVEKAEDGDTLFHYPFRRLVAGERVTVENPQIFVTDGDDEMCSGVAGRINWEHQNKCFGGGDVGLGLDLLKKLHLYFMYENKKVYFTAAEPPSEISPPVTKQP</sequence>
<evidence type="ECO:0008006" key="4">
    <source>
        <dbReference type="Google" id="ProtNLM"/>
    </source>
</evidence>
<feature type="chain" id="PRO_5047481520" description="Aspartyl protease" evidence="1">
    <location>
        <begin position="25"/>
        <end position="330"/>
    </location>
</feature>
<protein>
    <recommendedName>
        <fullName evidence="4">Aspartyl protease</fullName>
    </recommendedName>
</protein>
<proteinExistence type="predicted"/>
<reference evidence="3" key="1">
    <citation type="journal article" date="2019" name="Int. J. Syst. Evol. Microbiol.">
        <title>The Global Catalogue of Microorganisms (GCM) 10K type strain sequencing project: providing services to taxonomists for standard genome sequencing and annotation.</title>
        <authorList>
            <consortium name="The Broad Institute Genomics Platform"/>
            <consortium name="The Broad Institute Genome Sequencing Center for Infectious Disease"/>
            <person name="Wu L."/>
            <person name="Ma J."/>
        </authorList>
    </citation>
    <scope>NUCLEOTIDE SEQUENCE [LARGE SCALE GENOMIC DNA]</scope>
    <source>
        <strain evidence="3">JCM 15089</strain>
    </source>
</reference>
<name>A0ABP3PJJ0_9PROT</name>
<evidence type="ECO:0000256" key="1">
    <source>
        <dbReference type="SAM" id="SignalP"/>
    </source>
</evidence>
<organism evidence="2 3">
    <name type="scientific">Rhizomicrobium electricum</name>
    <dbReference type="NCBI Taxonomy" id="480070"/>
    <lineage>
        <taxon>Bacteria</taxon>
        <taxon>Pseudomonadati</taxon>
        <taxon>Pseudomonadota</taxon>
        <taxon>Alphaproteobacteria</taxon>
        <taxon>Micropepsales</taxon>
        <taxon>Micropepsaceae</taxon>
        <taxon>Rhizomicrobium</taxon>
    </lineage>
</organism>
<dbReference type="Gene3D" id="2.40.70.10">
    <property type="entry name" value="Acid Proteases"/>
    <property type="match status" value="1"/>
</dbReference>
<evidence type="ECO:0000313" key="2">
    <source>
        <dbReference type="EMBL" id="GAA0568822.1"/>
    </source>
</evidence>